<organism evidence="1 2">
    <name type="scientific">Paenibacillus agricola</name>
    <dbReference type="NCBI Taxonomy" id="2716264"/>
    <lineage>
        <taxon>Bacteria</taxon>
        <taxon>Bacillati</taxon>
        <taxon>Bacillota</taxon>
        <taxon>Bacilli</taxon>
        <taxon>Bacillales</taxon>
        <taxon>Paenibacillaceae</taxon>
        <taxon>Paenibacillus</taxon>
    </lineage>
</organism>
<gene>
    <name evidence="1" type="ORF">G9U52_27340</name>
</gene>
<dbReference type="EMBL" id="JAAOIW010000012">
    <property type="protein sequence ID" value="NHN33535.1"/>
    <property type="molecule type" value="Genomic_DNA"/>
</dbReference>
<dbReference type="InterPro" id="IPR054438">
    <property type="entry name" value="Struct_cement_gp24/gp6"/>
</dbReference>
<keyword evidence="2" id="KW-1185">Reference proteome</keyword>
<evidence type="ECO:0000313" key="1">
    <source>
        <dbReference type="EMBL" id="NHN33535.1"/>
    </source>
</evidence>
<accession>A0ABX0JDR8</accession>
<protein>
    <submittedName>
        <fullName evidence="1">Uncharacterized protein</fullName>
    </submittedName>
</protein>
<dbReference type="Pfam" id="PF22758">
    <property type="entry name" value="Phage_cement"/>
    <property type="match status" value="1"/>
</dbReference>
<proteinExistence type="predicted"/>
<sequence length="172" mass="17509">MPGGVIGKSLNFGYPGNVSRSVDAIIANRIVNLAGGVSINFGDPVILNADNTFSKFAATGTLAKFAGVAVREVKQNTVYASNATGSYAPGDPCDVLERGSVTVVCSVGTPTAGGAVYIRTTLNGAIPLGVVGGYEAAADSTNSILITNMKWTTGKIDSNLVAEVTILGRNNP</sequence>
<dbReference type="RefSeq" id="WP_166153838.1">
    <property type="nucleotide sequence ID" value="NZ_JAAOIW010000012.1"/>
</dbReference>
<dbReference type="Proteomes" id="UP001165962">
    <property type="component" value="Unassembled WGS sequence"/>
</dbReference>
<evidence type="ECO:0000313" key="2">
    <source>
        <dbReference type="Proteomes" id="UP001165962"/>
    </source>
</evidence>
<reference evidence="1" key="1">
    <citation type="submission" date="2020-03" db="EMBL/GenBank/DDBJ databases">
        <title>Draft sequencing of Paenibacilllus sp. S3N08.</title>
        <authorList>
            <person name="Kim D.-U."/>
        </authorList>
    </citation>
    <scope>NUCLEOTIDE SEQUENCE</scope>
    <source>
        <strain evidence="1">S3N08</strain>
    </source>
</reference>
<name>A0ABX0JDR8_9BACL</name>
<comment type="caution">
    <text evidence="1">The sequence shown here is derived from an EMBL/GenBank/DDBJ whole genome shotgun (WGS) entry which is preliminary data.</text>
</comment>